<dbReference type="Proteomes" id="UP001642464">
    <property type="component" value="Unassembled WGS sequence"/>
</dbReference>
<evidence type="ECO:0000313" key="3">
    <source>
        <dbReference type="Proteomes" id="UP001642464"/>
    </source>
</evidence>
<comment type="caution">
    <text evidence="2">The sequence shown here is derived from an EMBL/GenBank/DDBJ whole genome shotgun (WGS) entry which is preliminary data.</text>
</comment>
<accession>A0ABP0HHT4</accession>
<organism evidence="2 3">
    <name type="scientific">Durusdinium trenchii</name>
    <dbReference type="NCBI Taxonomy" id="1381693"/>
    <lineage>
        <taxon>Eukaryota</taxon>
        <taxon>Sar</taxon>
        <taxon>Alveolata</taxon>
        <taxon>Dinophyceae</taxon>
        <taxon>Suessiales</taxon>
        <taxon>Symbiodiniaceae</taxon>
        <taxon>Durusdinium</taxon>
    </lineage>
</organism>
<proteinExistence type="predicted"/>
<keyword evidence="3" id="KW-1185">Reference proteome</keyword>
<evidence type="ECO:0000313" key="2">
    <source>
        <dbReference type="EMBL" id="CAK8989774.1"/>
    </source>
</evidence>
<name>A0ABP0HHT4_9DINO</name>
<dbReference type="EMBL" id="CAXAMM010000969">
    <property type="protein sequence ID" value="CAK8989774.1"/>
    <property type="molecule type" value="Genomic_DNA"/>
</dbReference>
<sequence>MAVRQAPGGASTICLGADAAELKTISSNAFASNANQNSGNVLTERPSKTILAPPGGKSTIFLGNDSPSFKRSVPVKKGSATVVVLGENNTQDSVDAGVILGEDCHSTAEAKPAGVILGENYQDEAIAAGVILGEIGSVDETEETLKNPKEMAQQKAKKSEQIEALQSMPTPARRVPPGGVATVLLG</sequence>
<protein>
    <submittedName>
        <fullName evidence="2">Uncharacterized protein</fullName>
    </submittedName>
</protein>
<reference evidence="2 3" key="1">
    <citation type="submission" date="2024-02" db="EMBL/GenBank/DDBJ databases">
        <authorList>
            <person name="Chen Y."/>
            <person name="Shah S."/>
            <person name="Dougan E. K."/>
            <person name="Thang M."/>
            <person name="Chan C."/>
        </authorList>
    </citation>
    <scope>NUCLEOTIDE SEQUENCE [LARGE SCALE GENOMIC DNA]</scope>
</reference>
<feature type="region of interest" description="Disordered" evidence="1">
    <location>
        <begin position="153"/>
        <end position="186"/>
    </location>
</feature>
<gene>
    <name evidence="2" type="ORF">SCF082_LOCUS1961</name>
</gene>
<evidence type="ECO:0000256" key="1">
    <source>
        <dbReference type="SAM" id="MobiDB-lite"/>
    </source>
</evidence>